<comment type="caution">
    <text evidence="1">The sequence shown here is derived from an EMBL/GenBank/DDBJ whole genome shotgun (WGS) entry which is preliminary data.</text>
</comment>
<gene>
    <name evidence="1" type="ORF">SNEC2469_LOCUS22385</name>
</gene>
<dbReference type="OrthoDB" id="429843at2759"/>
<sequence length="199" mass="21294">MELQEPGAKQLPMYPAFITSVVMPEAPAAVQGDLGLVPALARSDVEELNLDRCRDVPAAVWQQLGQAQGEAFQKLRCFDKFSKGGEGAAALLLALKQSTGDPALGQELGMEGCYKVPAAAWQLLATARWEQLRKADFSECFDEDCKEPEGAAGLLSALARCRQLQDASAREFDSVCSSESSEGAEAVQRQANLMLAGEA</sequence>
<organism evidence="1 2">
    <name type="scientific">Symbiodinium necroappetens</name>
    <dbReference type="NCBI Taxonomy" id="1628268"/>
    <lineage>
        <taxon>Eukaryota</taxon>
        <taxon>Sar</taxon>
        <taxon>Alveolata</taxon>
        <taxon>Dinophyceae</taxon>
        <taxon>Suessiales</taxon>
        <taxon>Symbiodiniaceae</taxon>
        <taxon>Symbiodinium</taxon>
    </lineage>
</organism>
<keyword evidence="2" id="KW-1185">Reference proteome</keyword>
<dbReference type="EMBL" id="CAJNJA010040576">
    <property type="protein sequence ID" value="CAE7767203.1"/>
    <property type="molecule type" value="Genomic_DNA"/>
</dbReference>
<dbReference type="Proteomes" id="UP000601435">
    <property type="component" value="Unassembled WGS sequence"/>
</dbReference>
<evidence type="ECO:0000313" key="2">
    <source>
        <dbReference type="Proteomes" id="UP000601435"/>
    </source>
</evidence>
<proteinExistence type="predicted"/>
<accession>A0A812Y4U7</accession>
<name>A0A812Y4U7_9DINO</name>
<protein>
    <submittedName>
        <fullName evidence="1">Uncharacterized protein</fullName>
    </submittedName>
</protein>
<evidence type="ECO:0000313" key="1">
    <source>
        <dbReference type="EMBL" id="CAE7767203.1"/>
    </source>
</evidence>
<dbReference type="AlphaFoldDB" id="A0A812Y4U7"/>
<reference evidence="1" key="1">
    <citation type="submission" date="2021-02" db="EMBL/GenBank/DDBJ databases">
        <authorList>
            <person name="Dougan E. K."/>
            <person name="Rhodes N."/>
            <person name="Thang M."/>
            <person name="Chan C."/>
        </authorList>
    </citation>
    <scope>NUCLEOTIDE SEQUENCE</scope>
</reference>